<dbReference type="InterPro" id="IPR035952">
    <property type="entry name" value="Rhomboid-like_sf"/>
</dbReference>
<feature type="transmembrane region" description="Helical" evidence="5">
    <location>
        <begin position="148"/>
        <end position="166"/>
    </location>
</feature>
<keyword evidence="7" id="KW-0645">Protease</keyword>
<accession>A0ABP8VXC7</accession>
<keyword evidence="2 5" id="KW-0812">Transmembrane</keyword>
<evidence type="ECO:0000313" key="7">
    <source>
        <dbReference type="EMBL" id="GAA4673200.1"/>
    </source>
</evidence>
<evidence type="ECO:0000256" key="2">
    <source>
        <dbReference type="ARBA" id="ARBA00022692"/>
    </source>
</evidence>
<feature type="transmembrane region" description="Helical" evidence="5">
    <location>
        <begin position="16"/>
        <end position="37"/>
    </location>
</feature>
<keyword evidence="4 5" id="KW-0472">Membrane</keyword>
<dbReference type="SUPFAM" id="SSF144091">
    <property type="entry name" value="Rhomboid-like"/>
    <property type="match status" value="1"/>
</dbReference>
<evidence type="ECO:0000259" key="6">
    <source>
        <dbReference type="Pfam" id="PF01694"/>
    </source>
</evidence>
<evidence type="ECO:0000256" key="1">
    <source>
        <dbReference type="ARBA" id="ARBA00004141"/>
    </source>
</evidence>
<evidence type="ECO:0000256" key="4">
    <source>
        <dbReference type="ARBA" id="ARBA00023136"/>
    </source>
</evidence>
<dbReference type="InterPro" id="IPR022764">
    <property type="entry name" value="Peptidase_S54_rhomboid_dom"/>
</dbReference>
<keyword evidence="8" id="KW-1185">Reference proteome</keyword>
<dbReference type="EMBL" id="BAABIM010000001">
    <property type="protein sequence ID" value="GAA4673200.1"/>
    <property type="molecule type" value="Genomic_DNA"/>
</dbReference>
<evidence type="ECO:0000256" key="3">
    <source>
        <dbReference type="ARBA" id="ARBA00022989"/>
    </source>
</evidence>
<name>A0ABP8VXC7_9ACTN</name>
<comment type="caution">
    <text evidence="7">The sequence shown here is derived from an EMBL/GenBank/DDBJ whole genome shotgun (WGS) entry which is preliminary data.</text>
</comment>
<feature type="transmembrane region" description="Helical" evidence="5">
    <location>
        <begin position="112"/>
        <end position="136"/>
    </location>
</feature>
<evidence type="ECO:0000256" key="5">
    <source>
        <dbReference type="SAM" id="Phobius"/>
    </source>
</evidence>
<proteinExistence type="predicted"/>
<dbReference type="Pfam" id="PF01694">
    <property type="entry name" value="Rhomboid"/>
    <property type="match status" value="1"/>
</dbReference>
<comment type="subcellular location">
    <subcellularLocation>
        <location evidence="1">Membrane</location>
        <topology evidence="1">Multi-pass membrane protein</topology>
    </subcellularLocation>
</comment>
<organism evidence="7 8">
    <name type="scientific">Nocardioides nanhaiensis</name>
    <dbReference type="NCBI Taxonomy" id="1476871"/>
    <lineage>
        <taxon>Bacteria</taxon>
        <taxon>Bacillati</taxon>
        <taxon>Actinomycetota</taxon>
        <taxon>Actinomycetes</taxon>
        <taxon>Propionibacteriales</taxon>
        <taxon>Nocardioidaceae</taxon>
        <taxon>Nocardioides</taxon>
    </lineage>
</organism>
<dbReference type="Proteomes" id="UP001500621">
    <property type="component" value="Unassembled WGS sequence"/>
</dbReference>
<dbReference type="GO" id="GO:0006508">
    <property type="term" value="P:proteolysis"/>
    <property type="evidence" value="ECO:0007669"/>
    <property type="project" value="UniProtKB-KW"/>
</dbReference>
<feature type="transmembrane region" description="Helical" evidence="5">
    <location>
        <begin position="82"/>
        <end position="106"/>
    </location>
</feature>
<evidence type="ECO:0000313" key="8">
    <source>
        <dbReference type="Proteomes" id="UP001500621"/>
    </source>
</evidence>
<keyword evidence="7" id="KW-0378">Hydrolase</keyword>
<feature type="transmembrane region" description="Helical" evidence="5">
    <location>
        <begin position="172"/>
        <end position="192"/>
    </location>
</feature>
<keyword evidence="3 5" id="KW-1133">Transmembrane helix</keyword>
<dbReference type="GO" id="GO:0008233">
    <property type="term" value="F:peptidase activity"/>
    <property type="evidence" value="ECO:0007669"/>
    <property type="project" value="UniProtKB-KW"/>
</dbReference>
<reference evidence="8" key="1">
    <citation type="journal article" date="2019" name="Int. J. Syst. Evol. Microbiol.">
        <title>The Global Catalogue of Microorganisms (GCM) 10K type strain sequencing project: providing services to taxonomists for standard genome sequencing and annotation.</title>
        <authorList>
            <consortium name="The Broad Institute Genomics Platform"/>
            <consortium name="The Broad Institute Genome Sequencing Center for Infectious Disease"/>
            <person name="Wu L."/>
            <person name="Ma J."/>
        </authorList>
    </citation>
    <scope>NUCLEOTIDE SEQUENCE [LARGE SCALE GENOMIC DNA]</scope>
    <source>
        <strain evidence="8">JCM 18127</strain>
    </source>
</reference>
<gene>
    <name evidence="7" type="ORF">GCM10023226_07720</name>
</gene>
<sequence length="205" mass="21703">MDGVSLQQRDIDRPSVWVAAAVQSVGFVALLWVLEIVDVASGNSLDELGIRPRSDEGLVGVLLAPVLHYGWGHLISNSVPALILLFLVLVSGIGRGLAATAIIWLVGGLGVWLTAPANSVTIGTSILIFGWLVYLMIRGIWSRSAGEIILGMVLFFLYGGLLLGVLPGQPGISWQGHLFGAIGGGLAAALLSDPRRARSRDRYVV</sequence>
<feature type="domain" description="Peptidase S54 rhomboid" evidence="6">
    <location>
        <begin position="59"/>
        <end position="192"/>
    </location>
</feature>
<dbReference type="Gene3D" id="1.20.1540.10">
    <property type="entry name" value="Rhomboid-like"/>
    <property type="match status" value="1"/>
</dbReference>
<protein>
    <submittedName>
        <fullName evidence="7">Rhomboid family intramembrane serine protease</fullName>
    </submittedName>
</protein>